<sequence length="912" mass="103863">MSVSTSTSSSLQADSIKEWVEGSGVEGAIASLNIHTIENSFEIASLLNWKYYSGSGGWYVKSIDLATGQYSSFGQFKPDIPLSFPNQEKAQKYISFPKGDGVEIILLLPDMDTWEKIADKYQVPITPEDIKEDRLDKGFWLWVADNPQLPLEVTEGAKKAGCLLAHNYIPLCVTGVWNGKQKKKLKAIPTLAPFLTNGRPIHLVFDSDITVKHQVQEALKHTGYLAAKEGCIVGVATWEYTEATKGVDDLIVNKGISAFETVMDNLTQFKEWLKRTEKQFKQQQPGLTRLDSRQLMNYIRTKYRDRLKLNKLQQKIELDGKEILLEEAYLLLADLDGIDCTKTKASDIFGKIAMENSYSPVVTYLDTVADKITPVSLENLATRYFGTDNPIYDIFLKRTLIAAVARAYSPGCKHDTTLVLQGKQGAGKSSFFSVLGGDWFDDSMGNANNKDDLIILHKSWIQEWGEIERTFSKRQSEELKAFITRRKDIFRPPYGRSALEFARQSIIVGTANGSDFLLDSTGNRRYWIIPVAKEKIEISRLTEERDRIWSAAVKAYRNGEQWWLTDSEEKLSQQNNQQFQIIDEWQSSIANYLSGREVVSITEILQRVMEFEVGKIDRRSQMRVANILTNLEWKKAGQKQHQGKRQVVWRPATPLLNEEGIETLKGTASLKDSLRIAHKVLKAEATSEQGLSIPTTPSIPENKNLLGDTQQQEKITQNKKSESEKLEGVAGVLKQDSFRNLSNYTSEKTLTLPLKHEINWQNYPYNSRDEYTLKNRANKVSERVLSCSTSNELEKLLFSREANKLELNWLVENYFSEAQKQQLQTIKATTQTNLFGKLQPEEVETIEIDFKEIKADMDVIMQSLGWSIEQGKQHLIDTYGKRSRLHLTDQELLEFWDYLKNLGKKSDGRVDS</sequence>
<proteinExistence type="predicted"/>
<dbReference type="RefSeq" id="WP_144874685.1">
    <property type="nucleotide sequence ID" value="NZ_LR214114.1"/>
</dbReference>
<dbReference type="PANTHER" id="PTHR34985">
    <property type="entry name" value="SLR0554 PROTEIN"/>
    <property type="match status" value="1"/>
</dbReference>
<keyword evidence="4" id="KW-1185">Reference proteome</keyword>
<dbReference type="EMBL" id="CAACVJ010000310">
    <property type="protein sequence ID" value="VEP15840.1"/>
    <property type="molecule type" value="Genomic_DNA"/>
</dbReference>
<feature type="domain" description="Virulence-associated protein E-like" evidence="1">
    <location>
        <begin position="376"/>
        <end position="580"/>
    </location>
</feature>
<evidence type="ECO:0000313" key="3">
    <source>
        <dbReference type="EMBL" id="VEP15840.1"/>
    </source>
</evidence>
<evidence type="ECO:0000259" key="2">
    <source>
        <dbReference type="Pfam" id="PF12965"/>
    </source>
</evidence>
<protein>
    <submittedName>
        <fullName evidence="3">Uncharacterized protein</fullName>
    </submittedName>
</protein>
<evidence type="ECO:0000259" key="1">
    <source>
        <dbReference type="Pfam" id="PF05272"/>
    </source>
</evidence>
<dbReference type="PANTHER" id="PTHR34985:SF1">
    <property type="entry name" value="SLR0554 PROTEIN"/>
    <property type="match status" value="1"/>
</dbReference>
<evidence type="ECO:0000313" key="4">
    <source>
        <dbReference type="Proteomes" id="UP000320055"/>
    </source>
</evidence>
<accession>A0A563VWP1</accession>
<dbReference type="InterPro" id="IPR007936">
    <property type="entry name" value="VapE-like_dom"/>
</dbReference>
<reference evidence="3 4" key="1">
    <citation type="submission" date="2019-01" db="EMBL/GenBank/DDBJ databases">
        <authorList>
            <person name="Brito A."/>
        </authorList>
    </citation>
    <scope>NUCLEOTIDE SEQUENCE [LARGE SCALE GENOMIC DNA]</scope>
    <source>
        <strain evidence="3">1</strain>
    </source>
</reference>
<dbReference type="Pfam" id="PF12965">
    <property type="entry name" value="DUF3854"/>
    <property type="match status" value="1"/>
</dbReference>
<feature type="domain" description="DUF3854" evidence="2">
    <location>
        <begin position="139"/>
        <end position="256"/>
    </location>
</feature>
<dbReference type="Proteomes" id="UP000320055">
    <property type="component" value="Unassembled WGS sequence"/>
</dbReference>
<dbReference type="OrthoDB" id="9763644at2"/>
<dbReference type="Pfam" id="PF05272">
    <property type="entry name" value="VapE-like_dom"/>
    <property type="match status" value="1"/>
</dbReference>
<gene>
    <name evidence="3" type="ORF">H1P_3780002</name>
</gene>
<dbReference type="InterPro" id="IPR024385">
    <property type="entry name" value="DUF3854"/>
</dbReference>
<name>A0A563VWP1_9CYAN</name>
<dbReference type="AlphaFoldDB" id="A0A563VWP1"/>
<organism evidence="3 4">
    <name type="scientific">Hyella patelloides LEGE 07179</name>
    <dbReference type="NCBI Taxonomy" id="945734"/>
    <lineage>
        <taxon>Bacteria</taxon>
        <taxon>Bacillati</taxon>
        <taxon>Cyanobacteriota</taxon>
        <taxon>Cyanophyceae</taxon>
        <taxon>Pleurocapsales</taxon>
        <taxon>Hyellaceae</taxon>
        <taxon>Hyella</taxon>
    </lineage>
</organism>